<dbReference type="KEGG" id="smy:BJP26_17455"/>
<feature type="compositionally biased region" description="Basic and acidic residues" evidence="1">
    <location>
        <begin position="25"/>
        <end position="105"/>
    </location>
</feature>
<dbReference type="GeneID" id="93799362"/>
<gene>
    <name evidence="2" type="ORF">AVM11_06250</name>
</gene>
<sequence length="148" mass="16031">MVDKSWGVGPSTGLRVRTNASPDARAAERAQAREARAAARVADTERRLETRAAEREAEAAQREQARTARREAEEQAAARDPHAREARRPRGSGRKDVVREQRDTRGYTTLVDADRIRVLAKRGASVTGLAGAFGISEEEVAAVLAAGD</sequence>
<organism evidence="2 3">
    <name type="scientific">Sphingomonas melonis TY</name>
    <dbReference type="NCBI Taxonomy" id="621456"/>
    <lineage>
        <taxon>Bacteria</taxon>
        <taxon>Pseudomonadati</taxon>
        <taxon>Pseudomonadota</taxon>
        <taxon>Alphaproteobacteria</taxon>
        <taxon>Sphingomonadales</taxon>
        <taxon>Sphingomonadaceae</taxon>
        <taxon>Sphingomonas</taxon>
    </lineage>
</organism>
<evidence type="ECO:0000256" key="1">
    <source>
        <dbReference type="SAM" id="MobiDB-lite"/>
    </source>
</evidence>
<keyword evidence="3" id="KW-1185">Reference proteome</keyword>
<evidence type="ECO:0000313" key="3">
    <source>
        <dbReference type="Proteomes" id="UP000078460"/>
    </source>
</evidence>
<name>A0A175Y326_9SPHN</name>
<reference evidence="2" key="1">
    <citation type="submission" date="2016-03" db="EMBL/GenBank/DDBJ databases">
        <title>Sphingomonas melonis TY, whole genome shotgun sequencing.</title>
        <authorList>
            <person name="Wang H."/>
            <person name="Zhu P."/>
        </authorList>
    </citation>
    <scope>NUCLEOTIDE SEQUENCE [LARGE SCALE GENOMIC DNA]</scope>
    <source>
        <strain evidence="2">TY</strain>
    </source>
</reference>
<proteinExistence type="predicted"/>
<dbReference type="EMBL" id="LQCK02000023">
    <property type="protein sequence ID" value="KZB94756.1"/>
    <property type="molecule type" value="Genomic_DNA"/>
</dbReference>
<dbReference type="OrthoDB" id="7572667at2"/>
<dbReference type="RefSeq" id="WP_017978231.1">
    <property type="nucleotide sequence ID" value="NZ_CP017578.1"/>
</dbReference>
<comment type="caution">
    <text evidence="2">The sequence shown here is derived from an EMBL/GenBank/DDBJ whole genome shotgun (WGS) entry which is preliminary data.</text>
</comment>
<dbReference type="Proteomes" id="UP000078460">
    <property type="component" value="Unassembled WGS sequence"/>
</dbReference>
<feature type="region of interest" description="Disordered" evidence="1">
    <location>
        <begin position="1"/>
        <end position="106"/>
    </location>
</feature>
<evidence type="ECO:0000313" key="2">
    <source>
        <dbReference type="EMBL" id="KZB94756.1"/>
    </source>
</evidence>
<accession>A0A175Y326</accession>
<dbReference type="AlphaFoldDB" id="A0A175Y326"/>
<protein>
    <submittedName>
        <fullName evidence="2">Uncharacterized protein</fullName>
    </submittedName>
</protein>